<feature type="compositionally biased region" description="Polar residues" evidence="5">
    <location>
        <begin position="243"/>
        <end position="252"/>
    </location>
</feature>
<dbReference type="Pfam" id="PF02791">
    <property type="entry name" value="DDT"/>
    <property type="match status" value="1"/>
</dbReference>
<keyword evidence="3 4" id="KW-0539">Nucleus</keyword>
<feature type="region of interest" description="Disordered" evidence="5">
    <location>
        <begin position="663"/>
        <end position="749"/>
    </location>
</feature>
<evidence type="ECO:0000256" key="4">
    <source>
        <dbReference type="PROSITE-ProRule" id="PRU00475"/>
    </source>
</evidence>
<dbReference type="PANTHER" id="PTHR32075:SF6">
    <property type="entry name" value="ISWI CHROMATIN-REMODELING COMPLEX SUBUNIT YPL216W-RELATED"/>
    <property type="match status" value="1"/>
</dbReference>
<evidence type="ECO:0000256" key="5">
    <source>
        <dbReference type="SAM" id="MobiDB-lite"/>
    </source>
</evidence>
<evidence type="ECO:0000259" key="7">
    <source>
        <dbReference type="PROSITE" id="PS51136"/>
    </source>
</evidence>
<dbReference type="PROSITE" id="PS50827">
    <property type="entry name" value="DDT"/>
    <property type="match status" value="1"/>
</dbReference>
<protein>
    <recommendedName>
        <fullName evidence="10">ATP-utilizing chromatin assembly and remodelling N-terminal-domain-containing protein</fullName>
    </recommendedName>
</protein>
<dbReference type="Proteomes" id="UP000241462">
    <property type="component" value="Unassembled WGS sequence"/>
</dbReference>
<dbReference type="InParanoid" id="A0A2T3AMW4"/>
<feature type="compositionally biased region" description="Basic and acidic residues" evidence="5">
    <location>
        <begin position="723"/>
        <end position="746"/>
    </location>
</feature>
<feature type="compositionally biased region" description="Basic and acidic residues" evidence="5">
    <location>
        <begin position="508"/>
        <end position="532"/>
    </location>
</feature>
<dbReference type="EMBL" id="KZ678373">
    <property type="protein sequence ID" value="PSS03763.1"/>
    <property type="molecule type" value="Genomic_DNA"/>
</dbReference>
<feature type="region of interest" description="Disordered" evidence="5">
    <location>
        <begin position="935"/>
        <end position="1035"/>
    </location>
</feature>
<feature type="compositionally biased region" description="Acidic residues" evidence="5">
    <location>
        <begin position="700"/>
        <end position="710"/>
    </location>
</feature>
<feature type="domain" description="DDT" evidence="6">
    <location>
        <begin position="393"/>
        <end position="456"/>
    </location>
</feature>
<sequence length="1035" mass="118754">MVLFKRKPVQFLQPPYAEDDQEIWHIPQTGEVFVTYEDYLNRLDFYKQKRFICQITGHSGLNFFEALESELAGAQEVEQAFPEPLKGPILRRVQFQTISRIDNLVDRLYEEFKSDFYPGEHVTVSVLTGERLTGVVRDKARFGSKCLADGTMSTPFSRYFVSLDDRDDEEAVVDDHNIWRDRKIFTKSVLRSFIKKTVTREAWTGAPWVVKEEIAVQFKIDTRVPHHLRWEYKLNERKLAQSQKRLSNQISGNGPDGTGLANGFQGPVRLPELKPASRPPKAPKAHGQNGDAGHGGKGNRTLFAKPEAGQFMHLPMPGNPFQFPLSFRNSQLPNMPPAASQPEPPPPPPPPKYPIEDLNLDPGNIVRPPIKFLCQDPPVEVEKKSTIGADILMKSVGYFLETWDTLNVYCEIFQLDSFTFDDFVEAMRVASADTRVQLFDEIHCAVLKVLVHSEADGGKVQFRLPEIEQEEDSDEEEEDGDDAEDGDEEQDPTPQPTARATRSSMAKMEAERLKAEAEAAEREEKELENAPKHRAEELLANYDWLDHLRKRHFRDGGWETIVVGLMHQLSKDERRKAVCEELLVELVPREIEPSLDSIRQQYASLNVNHRIQALQILCLLTAETKAVRRYMEDCSEQMTAFRKDKIDWQRQRKQALEELKALNEERKIQLPENLPPSPPRDPIQDANGDSKTDEVIEMTPTEEEIADTEDDAPRNVRRGLRGGNDRAAERQRQKEKEEERKKELEAAKAAPKQTKQFLKLLKEIQKKEDLIKKCEEEIGVIDNDLREADCARTRVLGKDRFWNRYYWFERNGMPYGGLPDSSTADAGYANGCIWVQGPDDLEREGYIDLPEDLQNNYKAQFNMTVPERKAKEEGHTSVYNARQWGYIDEPADVKKLIEWLDPRGFNELKLRKELVNYSGKILRHMENRQQYLGVPEEEKKPKEAEETNGVHIKTSNLSKRMNTRTRKSPVPEQPEYKCLQWSNTTAVDELGHLHSEPPAPAPPKAKRGGSRKKIVIEEVVEEPPAPMKTRSRKKA</sequence>
<dbReference type="GO" id="GO:0000781">
    <property type="term" value="C:chromosome, telomeric region"/>
    <property type="evidence" value="ECO:0007669"/>
    <property type="project" value="GOC"/>
</dbReference>
<proteinExistence type="predicted"/>
<dbReference type="InterPro" id="IPR013136">
    <property type="entry name" value="WSTF_Acf1_Cbp146"/>
</dbReference>
<organism evidence="8 9">
    <name type="scientific">Coniella lustricola</name>
    <dbReference type="NCBI Taxonomy" id="2025994"/>
    <lineage>
        <taxon>Eukaryota</taxon>
        <taxon>Fungi</taxon>
        <taxon>Dikarya</taxon>
        <taxon>Ascomycota</taxon>
        <taxon>Pezizomycotina</taxon>
        <taxon>Sordariomycetes</taxon>
        <taxon>Sordariomycetidae</taxon>
        <taxon>Diaporthales</taxon>
        <taxon>Schizoparmaceae</taxon>
        <taxon>Coniella</taxon>
    </lineage>
</organism>
<dbReference type="GO" id="GO:0005634">
    <property type="term" value="C:nucleus"/>
    <property type="evidence" value="ECO:0007669"/>
    <property type="project" value="UniProtKB-SubCell"/>
</dbReference>
<dbReference type="InterPro" id="IPR028941">
    <property type="entry name" value="WHIM2_dom"/>
</dbReference>
<keyword evidence="9" id="KW-1185">Reference proteome</keyword>
<feature type="compositionally biased region" description="Basic and acidic residues" evidence="5">
    <location>
        <begin position="936"/>
        <end position="945"/>
    </location>
</feature>
<evidence type="ECO:0008006" key="10">
    <source>
        <dbReference type="Google" id="ProtNLM"/>
    </source>
</evidence>
<reference evidence="8 9" key="1">
    <citation type="journal article" date="2018" name="Mycol. Prog.">
        <title>Coniella lustricola, a new species from submerged detritus.</title>
        <authorList>
            <person name="Raudabaugh D.B."/>
            <person name="Iturriaga T."/>
            <person name="Carver A."/>
            <person name="Mondo S."/>
            <person name="Pangilinan J."/>
            <person name="Lipzen A."/>
            <person name="He G."/>
            <person name="Amirebrahimi M."/>
            <person name="Grigoriev I.V."/>
            <person name="Miller A.N."/>
        </authorList>
    </citation>
    <scope>NUCLEOTIDE SEQUENCE [LARGE SCALE GENOMIC DNA]</scope>
    <source>
        <strain evidence="8 9">B22-T-1</strain>
    </source>
</reference>
<keyword evidence="2" id="KW-0175">Coiled coil</keyword>
<dbReference type="InterPro" id="IPR018501">
    <property type="entry name" value="DDT_dom"/>
</dbReference>
<comment type="subcellular location">
    <subcellularLocation>
        <location evidence="1 4">Nucleus</location>
    </subcellularLocation>
</comment>
<feature type="compositionally biased region" description="Basic residues" evidence="5">
    <location>
        <begin position="1004"/>
        <end position="1013"/>
    </location>
</feature>
<evidence type="ECO:0000313" key="9">
    <source>
        <dbReference type="Proteomes" id="UP000241462"/>
    </source>
</evidence>
<dbReference type="GO" id="GO:0000785">
    <property type="term" value="C:chromatin"/>
    <property type="evidence" value="ECO:0007669"/>
    <property type="project" value="UniProtKB-ARBA"/>
</dbReference>
<dbReference type="FunCoup" id="A0A2T3AMW4">
    <property type="interactions" value="235"/>
</dbReference>
<dbReference type="AlphaFoldDB" id="A0A2T3AMW4"/>
<feature type="domain" description="WAC" evidence="7">
    <location>
        <begin position="21"/>
        <end position="130"/>
    </location>
</feature>
<dbReference type="PROSITE" id="PS51136">
    <property type="entry name" value="WAC"/>
    <property type="match status" value="1"/>
</dbReference>
<dbReference type="STRING" id="2025994.A0A2T3AMW4"/>
<accession>A0A2T3AMW4</accession>
<feature type="region of interest" description="Disordered" evidence="5">
    <location>
        <begin position="461"/>
        <end position="532"/>
    </location>
</feature>
<gene>
    <name evidence="8" type="ORF">BD289DRAFT_96880</name>
</gene>
<feature type="region of interest" description="Disordered" evidence="5">
    <location>
        <begin position="322"/>
        <end position="354"/>
    </location>
</feature>
<evidence type="ECO:0000259" key="6">
    <source>
        <dbReference type="PROSITE" id="PS50827"/>
    </source>
</evidence>
<dbReference type="Pfam" id="PF10537">
    <property type="entry name" value="WAC_Acf1_DNA_bd"/>
    <property type="match status" value="1"/>
</dbReference>
<dbReference type="OrthoDB" id="332390at2759"/>
<dbReference type="GO" id="GO:0031509">
    <property type="term" value="P:subtelomeric heterochromatin formation"/>
    <property type="evidence" value="ECO:0007669"/>
    <property type="project" value="TreeGrafter"/>
</dbReference>
<feature type="compositionally biased region" description="Pro residues" evidence="5">
    <location>
        <begin position="342"/>
        <end position="353"/>
    </location>
</feature>
<evidence type="ECO:0000313" key="8">
    <source>
        <dbReference type="EMBL" id="PSS03763.1"/>
    </source>
</evidence>
<dbReference type="InterPro" id="IPR028942">
    <property type="entry name" value="WHIM1_dom"/>
</dbReference>
<evidence type="ECO:0000256" key="3">
    <source>
        <dbReference type="ARBA" id="ARBA00023242"/>
    </source>
</evidence>
<dbReference type="Pfam" id="PF15612">
    <property type="entry name" value="WHIM1"/>
    <property type="match status" value="1"/>
</dbReference>
<name>A0A2T3AMW4_9PEZI</name>
<dbReference type="PANTHER" id="PTHR32075">
    <property type="entry name" value="ISWI CHROMATIN-REMODELING COMPLEX SUBUNIT YPL216W-RELATED"/>
    <property type="match status" value="1"/>
</dbReference>
<dbReference type="Pfam" id="PF15613">
    <property type="entry name" value="WSD"/>
    <property type="match status" value="1"/>
</dbReference>
<feature type="compositionally biased region" description="Acidic residues" evidence="5">
    <location>
        <begin position="467"/>
        <end position="491"/>
    </location>
</feature>
<evidence type="ECO:0000256" key="2">
    <source>
        <dbReference type="ARBA" id="ARBA00023054"/>
    </source>
</evidence>
<evidence type="ECO:0000256" key="1">
    <source>
        <dbReference type="ARBA" id="ARBA00004123"/>
    </source>
</evidence>
<feature type="region of interest" description="Disordered" evidence="5">
    <location>
        <begin position="243"/>
        <end position="302"/>
    </location>
</feature>